<dbReference type="InterPro" id="IPR000873">
    <property type="entry name" value="AMP-dep_synth/lig_dom"/>
</dbReference>
<evidence type="ECO:0000313" key="13">
    <source>
        <dbReference type="EMBL" id="CAB4980079.1"/>
    </source>
</evidence>
<dbReference type="GO" id="GO:0031956">
    <property type="term" value="F:medium-chain fatty acid-CoA ligase activity"/>
    <property type="evidence" value="ECO:0007669"/>
    <property type="project" value="TreeGrafter"/>
</dbReference>
<organism evidence="5">
    <name type="scientific">freshwater metagenome</name>
    <dbReference type="NCBI Taxonomy" id="449393"/>
    <lineage>
        <taxon>unclassified sequences</taxon>
        <taxon>metagenomes</taxon>
        <taxon>ecological metagenomes</taxon>
    </lineage>
</organism>
<dbReference type="Pfam" id="PF00501">
    <property type="entry name" value="AMP-binding"/>
    <property type="match status" value="1"/>
</dbReference>
<dbReference type="InterPro" id="IPR025110">
    <property type="entry name" value="AMP-bd_C"/>
</dbReference>
<proteinExistence type="inferred from homology"/>
<dbReference type="PANTHER" id="PTHR43201:SF5">
    <property type="entry name" value="MEDIUM-CHAIN ACYL-COA LIGASE ACSF2, MITOCHONDRIAL"/>
    <property type="match status" value="1"/>
</dbReference>
<dbReference type="EMBL" id="CAEZXY010000027">
    <property type="protein sequence ID" value="CAB4705924.1"/>
    <property type="molecule type" value="Genomic_DNA"/>
</dbReference>
<evidence type="ECO:0000313" key="8">
    <source>
        <dbReference type="EMBL" id="CAB4619060.1"/>
    </source>
</evidence>
<dbReference type="EMBL" id="CAEZVC010000026">
    <property type="protein sequence ID" value="CAB4619060.1"/>
    <property type="molecule type" value="Genomic_DNA"/>
</dbReference>
<feature type="domain" description="AMP-dependent synthetase/ligase" evidence="3">
    <location>
        <begin position="37"/>
        <end position="409"/>
    </location>
</feature>
<dbReference type="EMBL" id="CAFAAM010000167">
    <property type="protein sequence ID" value="CAB4811462.1"/>
    <property type="molecule type" value="Genomic_DNA"/>
</dbReference>
<dbReference type="SUPFAM" id="SSF56801">
    <property type="entry name" value="Acetyl-CoA synthetase-like"/>
    <property type="match status" value="1"/>
</dbReference>
<dbReference type="Pfam" id="PF13193">
    <property type="entry name" value="AMP-binding_C"/>
    <property type="match status" value="1"/>
</dbReference>
<evidence type="ECO:0000313" key="11">
    <source>
        <dbReference type="EMBL" id="CAB4811462.1"/>
    </source>
</evidence>
<evidence type="ECO:0000256" key="2">
    <source>
        <dbReference type="ARBA" id="ARBA00022598"/>
    </source>
</evidence>
<evidence type="ECO:0000313" key="12">
    <source>
        <dbReference type="EMBL" id="CAB4939673.1"/>
    </source>
</evidence>
<sequence>MVQWSFYSSILTSENALPVSAEHIDYDVLPPTVAAALERAAVEFATLEALVDGDLRCNWEELLDRVDIAARALIAIGIKPGDRVAIWAQNTAEWVIACCAIHRSGAVLVPLNTRFKRPEATYILENAGVRLLFTVSEFLGTDYVELLGDRSALPLLEHVVLLGGPTRAETTNWIDFLAMADSVPPNAAAIRAAALTPDDLCDILFTSGTTGLPKGAMLTHGASVRAYWSWSIVVGLTRGDRYLIINPFFHGFGLKSGILASILMGATILPHPVFDVPSVMRRVEEERITMLPGPPTVYMTMLDHPELKNFDLSSLRLSVTGAATVPVEMIHRMRSEMTFKTIVTGYGLTEATGIATMCRHTDDPEIIANTAGRAIPDVEVIVADENRQPVAPGEPGEVLIRGYNIMKGFIGNPEATAEAIDDEGWLHTGDIGVMDGAGNLRITDRMKDMFIVGGFNAYPAEIENLLLTHPDISQVAVLGIPDPRMGEVGVAFVIPKPGVVLTSSDVVAWSRESMANYKVPRHVMMVEEFPLNASGKVLKYVLRETAIANAS</sequence>
<protein>
    <submittedName>
        <fullName evidence="5">Unannotated protein</fullName>
    </submittedName>
</protein>
<gene>
    <name evidence="7" type="ORF">UFOPK1762_01616</name>
    <name evidence="8" type="ORF">UFOPK1906_00610</name>
    <name evidence="9" type="ORF">UFOPK2624_00812</name>
    <name evidence="10" type="ORF">UFOPK2969_00222</name>
    <name evidence="11" type="ORF">UFOPK3010_01177</name>
    <name evidence="5" type="ORF">UFOPK3331_01425</name>
    <name evidence="12" type="ORF">UFOPK3785_00095</name>
    <name evidence="13" type="ORF">UFOPK3927_00664</name>
    <name evidence="6" type="ORF">UFOPK4201_00099</name>
    <name evidence="14" type="ORF">UFOPK4371_00984</name>
</gene>
<evidence type="ECO:0000313" key="5">
    <source>
        <dbReference type="EMBL" id="CAB4344839.1"/>
    </source>
</evidence>
<dbReference type="PROSITE" id="PS00455">
    <property type="entry name" value="AMP_BINDING"/>
    <property type="match status" value="1"/>
</dbReference>
<evidence type="ECO:0000313" key="7">
    <source>
        <dbReference type="EMBL" id="CAB4595883.1"/>
    </source>
</evidence>
<evidence type="ECO:0000313" key="14">
    <source>
        <dbReference type="EMBL" id="CAB5077273.1"/>
    </source>
</evidence>
<accession>A0A6J5ZUG2</accession>
<dbReference type="EMBL" id="CAFBNJ010000002">
    <property type="protein sequence ID" value="CAB4939673.1"/>
    <property type="molecule type" value="Genomic_DNA"/>
</dbReference>
<dbReference type="EMBL" id="CAFAAD010000009">
    <property type="protein sequence ID" value="CAB4783032.1"/>
    <property type="molecule type" value="Genomic_DNA"/>
</dbReference>
<evidence type="ECO:0000313" key="9">
    <source>
        <dbReference type="EMBL" id="CAB4705924.1"/>
    </source>
</evidence>
<dbReference type="InterPro" id="IPR020845">
    <property type="entry name" value="AMP-binding_CS"/>
</dbReference>
<dbReference type="InterPro" id="IPR045851">
    <property type="entry name" value="AMP-bd_C_sf"/>
</dbReference>
<comment type="similarity">
    <text evidence="1">Belongs to the ATP-dependent AMP-binding enzyme family.</text>
</comment>
<reference evidence="5" key="1">
    <citation type="submission" date="2020-05" db="EMBL/GenBank/DDBJ databases">
        <authorList>
            <person name="Chiriac C."/>
            <person name="Salcher M."/>
            <person name="Ghai R."/>
            <person name="Kavagutti S V."/>
        </authorList>
    </citation>
    <scope>NUCLEOTIDE SEQUENCE</scope>
</reference>
<dbReference type="EMBL" id="CAEUNJ010000002">
    <property type="protein sequence ID" value="CAB4370249.1"/>
    <property type="molecule type" value="Genomic_DNA"/>
</dbReference>
<evidence type="ECO:0000259" key="4">
    <source>
        <dbReference type="Pfam" id="PF13193"/>
    </source>
</evidence>
<dbReference type="AlphaFoldDB" id="A0A6J5ZUG2"/>
<evidence type="ECO:0000313" key="10">
    <source>
        <dbReference type="EMBL" id="CAB4783032.1"/>
    </source>
</evidence>
<dbReference type="GO" id="GO:0006631">
    <property type="term" value="P:fatty acid metabolic process"/>
    <property type="evidence" value="ECO:0007669"/>
    <property type="project" value="TreeGrafter"/>
</dbReference>
<dbReference type="Gene3D" id="3.40.50.12780">
    <property type="entry name" value="N-terminal domain of ligase-like"/>
    <property type="match status" value="1"/>
</dbReference>
<dbReference type="EMBL" id="CAEZTY010000083">
    <property type="protein sequence ID" value="CAB4595883.1"/>
    <property type="molecule type" value="Genomic_DNA"/>
</dbReference>
<dbReference type="InterPro" id="IPR042099">
    <property type="entry name" value="ANL_N_sf"/>
</dbReference>
<dbReference type="PANTHER" id="PTHR43201">
    <property type="entry name" value="ACYL-COA SYNTHETASE"/>
    <property type="match status" value="1"/>
</dbReference>
<evidence type="ECO:0000256" key="1">
    <source>
        <dbReference type="ARBA" id="ARBA00006432"/>
    </source>
</evidence>
<dbReference type="EMBL" id="CAFBOK010000060">
    <property type="protein sequence ID" value="CAB4980079.1"/>
    <property type="molecule type" value="Genomic_DNA"/>
</dbReference>
<feature type="domain" description="AMP-binding enzyme C-terminal" evidence="4">
    <location>
        <begin position="461"/>
        <end position="536"/>
    </location>
</feature>
<evidence type="ECO:0000259" key="3">
    <source>
        <dbReference type="Pfam" id="PF00501"/>
    </source>
</evidence>
<keyword evidence="2" id="KW-0436">Ligase</keyword>
<dbReference type="EMBL" id="CAFBRD010000049">
    <property type="protein sequence ID" value="CAB5077273.1"/>
    <property type="molecule type" value="Genomic_DNA"/>
</dbReference>
<dbReference type="EMBL" id="CAESAL010000059">
    <property type="protein sequence ID" value="CAB4344839.1"/>
    <property type="molecule type" value="Genomic_DNA"/>
</dbReference>
<dbReference type="Gene3D" id="3.30.300.30">
    <property type="match status" value="1"/>
</dbReference>
<evidence type="ECO:0000313" key="6">
    <source>
        <dbReference type="EMBL" id="CAB4370249.1"/>
    </source>
</evidence>
<name>A0A6J5ZUG2_9ZZZZ</name>
<dbReference type="NCBIfam" id="NF005801">
    <property type="entry name" value="PRK07656.1"/>
    <property type="match status" value="1"/>
</dbReference>